<protein>
    <recommendedName>
        <fullName evidence="1">RNase H type-1 domain-containing protein</fullName>
    </recommendedName>
</protein>
<dbReference type="InterPro" id="IPR002156">
    <property type="entry name" value="RNaseH_domain"/>
</dbReference>
<dbReference type="InterPro" id="IPR012337">
    <property type="entry name" value="RNaseH-like_sf"/>
</dbReference>
<dbReference type="InterPro" id="IPR036397">
    <property type="entry name" value="RNaseH_sf"/>
</dbReference>
<proteinExistence type="predicted"/>
<dbReference type="GeneID" id="115951663"/>
<evidence type="ECO:0000313" key="2">
    <source>
        <dbReference type="EnsemblPlants" id="QL07p015398:mrna:CDS:1"/>
    </source>
</evidence>
<feature type="domain" description="RNase H type-1" evidence="1">
    <location>
        <begin position="71"/>
        <end position="192"/>
    </location>
</feature>
<dbReference type="OMA" id="RCMSAME"/>
<dbReference type="GO" id="GO:0003676">
    <property type="term" value="F:nucleic acid binding"/>
    <property type="evidence" value="ECO:0007669"/>
    <property type="project" value="InterPro"/>
</dbReference>
<name>A0A7N2R7I2_QUELO</name>
<dbReference type="RefSeq" id="XP_030924685.1">
    <property type="nucleotide sequence ID" value="XM_031068825.1"/>
</dbReference>
<gene>
    <name evidence="2" type="primary">LOC115951663</name>
</gene>
<organism evidence="2 3">
    <name type="scientific">Quercus lobata</name>
    <name type="common">Valley oak</name>
    <dbReference type="NCBI Taxonomy" id="97700"/>
    <lineage>
        <taxon>Eukaryota</taxon>
        <taxon>Viridiplantae</taxon>
        <taxon>Streptophyta</taxon>
        <taxon>Embryophyta</taxon>
        <taxon>Tracheophyta</taxon>
        <taxon>Spermatophyta</taxon>
        <taxon>Magnoliopsida</taxon>
        <taxon>eudicotyledons</taxon>
        <taxon>Gunneridae</taxon>
        <taxon>Pentapetalae</taxon>
        <taxon>rosids</taxon>
        <taxon>fabids</taxon>
        <taxon>Fagales</taxon>
        <taxon>Fagaceae</taxon>
        <taxon>Quercus</taxon>
    </lineage>
</organism>
<evidence type="ECO:0000313" key="3">
    <source>
        <dbReference type="Proteomes" id="UP000594261"/>
    </source>
</evidence>
<dbReference type="OrthoDB" id="1752174at2759"/>
<evidence type="ECO:0000259" key="1">
    <source>
        <dbReference type="Pfam" id="PF13456"/>
    </source>
</evidence>
<dbReference type="Proteomes" id="UP000594261">
    <property type="component" value="Chromosome 7"/>
</dbReference>
<dbReference type="EMBL" id="LRBV02000007">
    <property type="status" value="NOT_ANNOTATED_CDS"/>
    <property type="molecule type" value="Genomic_DNA"/>
</dbReference>
<dbReference type="AlphaFoldDB" id="A0A7N2R7I2"/>
<dbReference type="InterPro" id="IPR052929">
    <property type="entry name" value="RNase_H-like_EbsB-rel"/>
</dbReference>
<dbReference type="SUPFAM" id="SSF53098">
    <property type="entry name" value="Ribonuclease H-like"/>
    <property type="match status" value="1"/>
</dbReference>
<dbReference type="Pfam" id="PF13456">
    <property type="entry name" value="RVT_3"/>
    <property type="match status" value="1"/>
</dbReference>
<reference evidence="2" key="2">
    <citation type="submission" date="2021-01" db="UniProtKB">
        <authorList>
            <consortium name="EnsemblPlants"/>
        </authorList>
    </citation>
    <scope>IDENTIFICATION</scope>
</reference>
<dbReference type="GO" id="GO:0004523">
    <property type="term" value="F:RNA-DNA hybrid ribonuclease activity"/>
    <property type="evidence" value="ECO:0007669"/>
    <property type="project" value="InterPro"/>
</dbReference>
<dbReference type="InterPro" id="IPR044730">
    <property type="entry name" value="RNase_H-like_dom_plant"/>
</dbReference>
<dbReference type="InParanoid" id="A0A7N2R7I2"/>
<dbReference type="KEGG" id="qlo:115951663"/>
<reference evidence="2 3" key="1">
    <citation type="journal article" date="2016" name="G3 (Bethesda)">
        <title>First Draft Assembly and Annotation of the Genome of a California Endemic Oak Quercus lobata Nee (Fagaceae).</title>
        <authorList>
            <person name="Sork V.L."/>
            <person name="Fitz-Gibbon S.T."/>
            <person name="Puiu D."/>
            <person name="Crepeau M."/>
            <person name="Gugger P.F."/>
            <person name="Sherman R."/>
            <person name="Stevens K."/>
            <person name="Langley C.H."/>
            <person name="Pellegrini M."/>
            <person name="Salzberg S.L."/>
        </authorList>
    </citation>
    <scope>NUCLEOTIDE SEQUENCE [LARGE SCALE GENOMIC DNA]</scope>
    <source>
        <strain evidence="2 3">cv. SW786</strain>
    </source>
</reference>
<keyword evidence="3" id="KW-1185">Reference proteome</keyword>
<accession>A0A7N2R7I2</accession>
<sequence length="196" mass="21483">MWNCSCCKLGLFGIKGSLLHGGKLKDPGWLNKHAAEYLEEFKQAQEHLSVPPWQSNGNVWRPPPQSLFKLNFDATIFKESNSSGFSAIIQNEQGEVMAALSTIGPTVTCSEEAETMACRKTLEFAVDAGFSKLVVEGDNANVMRAVSSSTPNMSMLGNVIDDIQFLLCGLRRASTSRIKRGGNRVAYVLARHTNEL</sequence>
<dbReference type="PANTHER" id="PTHR47074">
    <property type="entry name" value="BNAC02G40300D PROTEIN"/>
    <property type="match status" value="1"/>
</dbReference>
<dbReference type="EnsemblPlants" id="QL07p015398:mrna">
    <property type="protein sequence ID" value="QL07p015398:mrna:CDS:1"/>
    <property type="gene ID" value="QL07p015398"/>
</dbReference>
<dbReference type="Gene3D" id="3.30.420.10">
    <property type="entry name" value="Ribonuclease H-like superfamily/Ribonuclease H"/>
    <property type="match status" value="1"/>
</dbReference>
<dbReference type="PANTHER" id="PTHR47074:SF48">
    <property type="entry name" value="POLYNUCLEOTIDYL TRANSFERASE, RIBONUCLEASE H-LIKE SUPERFAMILY PROTEIN"/>
    <property type="match status" value="1"/>
</dbReference>
<dbReference type="CDD" id="cd06222">
    <property type="entry name" value="RNase_H_like"/>
    <property type="match status" value="1"/>
</dbReference>
<dbReference type="Gramene" id="QL07p015398:mrna">
    <property type="protein sequence ID" value="QL07p015398:mrna:CDS:1"/>
    <property type="gene ID" value="QL07p015398"/>
</dbReference>